<proteinExistence type="inferred from homology"/>
<sequence>MFYLQKRFLSKHLQLLFITSLSVLTLPSLASSNNEIQIGQVGQTTYDQTVILGGTVIPFKEVTITAQTAGQVDYLSGIEGDVFQAGTLLVSISDDALRAKREAAIAQWNRAQIAHQNAVTQYNRELWSPKTEQAMPGMGLPNLMDQMFARPMSKQMGYGDSEVNKRADLANASSQVQQAQAEMAMIKAQIDEIDVLLNDTKSTAPFDGVVVEKLIEAGDSVQPGQPLLVFAKSNHLSIEINVPVNLMYGIRKGQIFQARISNGNPIPVRIAQVFPVANGQQHTVKVKLDLPLGAAAAPGMYAQVMLKNSQSQQRLFPVIPKSAVVKRGSLPSVFVYNPQNHKVSLRVIRTGHASDNQYFSVLSGLKSGEQIVLNPPASIISGNVIQNGRLLSATQ</sequence>
<dbReference type="Gene3D" id="2.40.50.100">
    <property type="match status" value="2"/>
</dbReference>
<evidence type="ECO:0000256" key="3">
    <source>
        <dbReference type="SAM" id="SignalP"/>
    </source>
</evidence>
<evidence type="ECO:0000259" key="4">
    <source>
        <dbReference type="Pfam" id="PF25917"/>
    </source>
</evidence>
<keyword evidence="2" id="KW-0175">Coiled coil</keyword>
<dbReference type="Proteomes" id="UP000664835">
    <property type="component" value="Unassembled WGS sequence"/>
</dbReference>
<dbReference type="Pfam" id="PF25954">
    <property type="entry name" value="Beta-barrel_RND_2"/>
    <property type="match status" value="1"/>
</dbReference>
<evidence type="ECO:0000313" key="6">
    <source>
        <dbReference type="EMBL" id="MBO1926396.1"/>
    </source>
</evidence>
<evidence type="ECO:0000256" key="1">
    <source>
        <dbReference type="ARBA" id="ARBA00009477"/>
    </source>
</evidence>
<dbReference type="NCBIfam" id="TIGR01730">
    <property type="entry name" value="RND_mfp"/>
    <property type="match status" value="1"/>
</dbReference>
<feature type="signal peptide" evidence="3">
    <location>
        <begin position="1"/>
        <end position="30"/>
    </location>
</feature>
<dbReference type="PANTHER" id="PTHR30469">
    <property type="entry name" value="MULTIDRUG RESISTANCE PROTEIN MDTA"/>
    <property type="match status" value="1"/>
</dbReference>
<dbReference type="Pfam" id="PF25917">
    <property type="entry name" value="BSH_RND"/>
    <property type="match status" value="1"/>
</dbReference>
<reference evidence="6 7" key="1">
    <citation type="submission" date="2021-03" db="EMBL/GenBank/DDBJ databases">
        <title>Thiomicrorhabdus sp.nov.,novel sulfur-oxidizing bacteria isolated from coastal sediment.</title>
        <authorList>
            <person name="Liu X."/>
        </authorList>
    </citation>
    <scope>NUCLEOTIDE SEQUENCE [LARGE SCALE GENOMIC DNA]</scope>
    <source>
        <strain evidence="6 7">6S2-11</strain>
    </source>
</reference>
<gene>
    <name evidence="6" type="ORF">J3998_02320</name>
</gene>
<feature type="chain" id="PRO_5045284344" evidence="3">
    <location>
        <begin position="31"/>
        <end position="395"/>
    </location>
</feature>
<dbReference type="InterPro" id="IPR006143">
    <property type="entry name" value="RND_pump_MFP"/>
</dbReference>
<dbReference type="RefSeq" id="WP_208147264.1">
    <property type="nucleotide sequence ID" value="NZ_JAGETV010000002.1"/>
</dbReference>
<dbReference type="InterPro" id="IPR058792">
    <property type="entry name" value="Beta-barrel_RND_2"/>
</dbReference>
<keyword evidence="3" id="KW-0732">Signal</keyword>
<keyword evidence="7" id="KW-1185">Reference proteome</keyword>
<dbReference type="Gene3D" id="2.40.420.20">
    <property type="match status" value="1"/>
</dbReference>
<evidence type="ECO:0000256" key="2">
    <source>
        <dbReference type="SAM" id="Coils"/>
    </source>
</evidence>
<accession>A0ABS3Q229</accession>
<dbReference type="EMBL" id="JAGETV010000002">
    <property type="protein sequence ID" value="MBO1926396.1"/>
    <property type="molecule type" value="Genomic_DNA"/>
</dbReference>
<dbReference type="InterPro" id="IPR058625">
    <property type="entry name" value="MdtA-like_BSH"/>
</dbReference>
<dbReference type="SUPFAM" id="SSF111369">
    <property type="entry name" value="HlyD-like secretion proteins"/>
    <property type="match status" value="2"/>
</dbReference>
<evidence type="ECO:0000313" key="7">
    <source>
        <dbReference type="Proteomes" id="UP000664835"/>
    </source>
</evidence>
<protein>
    <submittedName>
        <fullName evidence="6">Efflux RND transporter periplasmic adaptor subunit</fullName>
    </submittedName>
</protein>
<feature type="coiled-coil region" evidence="2">
    <location>
        <begin position="162"/>
        <end position="196"/>
    </location>
</feature>
<dbReference type="PANTHER" id="PTHR30469:SF38">
    <property type="entry name" value="HLYD FAMILY SECRETION PROTEIN"/>
    <property type="match status" value="1"/>
</dbReference>
<comment type="caution">
    <text evidence="6">The sequence shown here is derived from an EMBL/GenBank/DDBJ whole genome shotgun (WGS) entry which is preliminary data.</text>
</comment>
<evidence type="ECO:0000259" key="5">
    <source>
        <dbReference type="Pfam" id="PF25954"/>
    </source>
</evidence>
<organism evidence="6 7">
    <name type="scientific">Thiomicrorhabdus marina</name>
    <dbReference type="NCBI Taxonomy" id="2818442"/>
    <lineage>
        <taxon>Bacteria</taxon>
        <taxon>Pseudomonadati</taxon>
        <taxon>Pseudomonadota</taxon>
        <taxon>Gammaproteobacteria</taxon>
        <taxon>Thiotrichales</taxon>
        <taxon>Piscirickettsiaceae</taxon>
        <taxon>Thiomicrorhabdus</taxon>
    </lineage>
</organism>
<feature type="domain" description="Multidrug resistance protein MdtA-like barrel-sandwich hybrid" evidence="4">
    <location>
        <begin position="61"/>
        <end position="226"/>
    </location>
</feature>
<comment type="similarity">
    <text evidence="1">Belongs to the membrane fusion protein (MFP) (TC 8.A.1) family.</text>
</comment>
<feature type="domain" description="CusB-like beta-barrel" evidence="5">
    <location>
        <begin position="238"/>
        <end position="309"/>
    </location>
</feature>
<name>A0ABS3Q229_9GAMM</name>
<dbReference type="Gene3D" id="1.10.287.470">
    <property type="entry name" value="Helix hairpin bin"/>
    <property type="match status" value="2"/>
</dbReference>
<dbReference type="Gene3D" id="2.40.30.170">
    <property type="match status" value="1"/>
</dbReference>